<reference evidence="2 3" key="1">
    <citation type="submission" date="2020-12" db="EMBL/GenBank/DDBJ databases">
        <title>Bacterial novel species Adhaeribacter sp. BT258 isolated from soil.</title>
        <authorList>
            <person name="Jung H.-Y."/>
        </authorList>
    </citation>
    <scope>NUCLEOTIDE SEQUENCE [LARGE SCALE GENOMIC DNA]</scope>
    <source>
        <strain evidence="2 3">BT258</strain>
    </source>
</reference>
<name>A0ABS1BZB4_9BACT</name>
<keyword evidence="1" id="KW-0472">Membrane</keyword>
<dbReference type="Pfam" id="PF14023">
    <property type="entry name" value="Bestrophin-like"/>
    <property type="match status" value="1"/>
</dbReference>
<dbReference type="Proteomes" id="UP000644147">
    <property type="component" value="Unassembled WGS sequence"/>
</dbReference>
<dbReference type="InterPro" id="IPR025333">
    <property type="entry name" value="DUF4239"/>
</dbReference>
<dbReference type="RefSeq" id="WP_200505250.1">
    <property type="nucleotide sequence ID" value="NZ_JAEHFX010000002.1"/>
</dbReference>
<sequence>MLAAEAGAIVANKRVKKGAKEPDAPIDTAVGAVLGLLAFMLGFTFSLTEERFSDRKELVIQEANAINTCYLRANLIPEKQKNAIRKYLREYTGILLMVDGKKVSEQSIARMKELHNLMWQEASSLVKEDLDSEIRTFFLGSLNDVINVYEERKTISLVFRIPDIIWSSLLLLTVLGIFFIGYQTGTYGIRRLWGVPLLAASFAMVMVLIAEMDTTGEGRFKISQEPLKNVQETMQKDAL</sequence>
<feature type="transmembrane region" description="Helical" evidence="1">
    <location>
        <begin position="157"/>
        <end position="180"/>
    </location>
</feature>
<keyword evidence="1" id="KW-1133">Transmembrane helix</keyword>
<keyword evidence="3" id="KW-1185">Reference proteome</keyword>
<feature type="transmembrane region" description="Helical" evidence="1">
    <location>
        <begin position="192"/>
        <end position="210"/>
    </location>
</feature>
<evidence type="ECO:0008006" key="4">
    <source>
        <dbReference type="Google" id="ProtNLM"/>
    </source>
</evidence>
<evidence type="ECO:0000313" key="2">
    <source>
        <dbReference type="EMBL" id="MBK0402505.1"/>
    </source>
</evidence>
<dbReference type="EMBL" id="JAEHFX010000002">
    <property type="protein sequence ID" value="MBK0402505.1"/>
    <property type="molecule type" value="Genomic_DNA"/>
</dbReference>
<protein>
    <recommendedName>
        <fullName evidence="4">DUF4239 domain-containing protein</fullName>
    </recommendedName>
</protein>
<organism evidence="2 3">
    <name type="scientific">Adhaeribacter terrigena</name>
    <dbReference type="NCBI Taxonomy" id="2793070"/>
    <lineage>
        <taxon>Bacteria</taxon>
        <taxon>Pseudomonadati</taxon>
        <taxon>Bacteroidota</taxon>
        <taxon>Cytophagia</taxon>
        <taxon>Cytophagales</taxon>
        <taxon>Hymenobacteraceae</taxon>
        <taxon>Adhaeribacter</taxon>
    </lineage>
</organism>
<keyword evidence="1" id="KW-0812">Transmembrane</keyword>
<evidence type="ECO:0000256" key="1">
    <source>
        <dbReference type="SAM" id="Phobius"/>
    </source>
</evidence>
<gene>
    <name evidence="2" type="ORF">I5M27_05875</name>
</gene>
<evidence type="ECO:0000313" key="3">
    <source>
        <dbReference type="Proteomes" id="UP000644147"/>
    </source>
</evidence>
<comment type="caution">
    <text evidence="2">The sequence shown here is derived from an EMBL/GenBank/DDBJ whole genome shotgun (WGS) entry which is preliminary data.</text>
</comment>
<accession>A0ABS1BZB4</accession>
<feature type="transmembrane region" description="Helical" evidence="1">
    <location>
        <begin position="29"/>
        <end position="48"/>
    </location>
</feature>
<proteinExistence type="predicted"/>